<dbReference type="RefSeq" id="WP_382382258.1">
    <property type="nucleotide sequence ID" value="NZ_JBHMEZ010000009.1"/>
</dbReference>
<evidence type="ECO:0000313" key="1">
    <source>
        <dbReference type="EMBL" id="MFB9053074.1"/>
    </source>
</evidence>
<keyword evidence="2" id="KW-1185">Reference proteome</keyword>
<proteinExistence type="predicted"/>
<protein>
    <submittedName>
        <fullName evidence="1">Uncharacterized protein</fullName>
    </submittedName>
</protein>
<accession>A0ABV5F0Z2</accession>
<dbReference type="Proteomes" id="UP001589605">
    <property type="component" value="Unassembled WGS sequence"/>
</dbReference>
<comment type="caution">
    <text evidence="1">The sequence shown here is derived from an EMBL/GenBank/DDBJ whole genome shotgun (WGS) entry which is preliminary data.</text>
</comment>
<organism evidence="1 2">
    <name type="scientific">Formosa undariae</name>
    <dbReference type="NCBI Taxonomy" id="1325436"/>
    <lineage>
        <taxon>Bacteria</taxon>
        <taxon>Pseudomonadati</taxon>
        <taxon>Bacteroidota</taxon>
        <taxon>Flavobacteriia</taxon>
        <taxon>Flavobacteriales</taxon>
        <taxon>Flavobacteriaceae</taxon>
        <taxon>Formosa</taxon>
    </lineage>
</organism>
<evidence type="ECO:0000313" key="2">
    <source>
        <dbReference type="Proteomes" id="UP001589605"/>
    </source>
</evidence>
<sequence>MKSGRLAVNVLIELYNLGLETKTTFDFINKTIHPDKADSKESRQLLNDYLDWLPDHFTNQNCDLTKLENLETTIWTDFENAFSPPRMNDTLEFTVNAVTHWKADGREEQTIEISQTEFMKKIFLKLKIPEMK</sequence>
<gene>
    <name evidence="1" type="ORF">ACFFVB_08265</name>
</gene>
<dbReference type="EMBL" id="JBHMEZ010000009">
    <property type="protein sequence ID" value="MFB9053074.1"/>
    <property type="molecule type" value="Genomic_DNA"/>
</dbReference>
<reference evidence="1 2" key="1">
    <citation type="submission" date="2024-09" db="EMBL/GenBank/DDBJ databases">
        <authorList>
            <person name="Sun Q."/>
            <person name="Mori K."/>
        </authorList>
    </citation>
    <scope>NUCLEOTIDE SEQUENCE [LARGE SCALE GENOMIC DNA]</scope>
    <source>
        <strain evidence="1 2">CECT 8286</strain>
    </source>
</reference>
<name>A0ABV5F0Z2_9FLAO</name>